<protein>
    <submittedName>
        <fullName evidence="1">MULE domain-containing protein</fullName>
    </submittedName>
</protein>
<reference evidence="1 2" key="1">
    <citation type="submission" date="2019-08" db="EMBL/GenBank/DDBJ databases">
        <title>Whole genome of Aphis craccivora.</title>
        <authorList>
            <person name="Voronova N.V."/>
            <person name="Shulinski R.S."/>
            <person name="Bandarenka Y.V."/>
            <person name="Zhorov D.G."/>
            <person name="Warner D."/>
        </authorList>
    </citation>
    <scope>NUCLEOTIDE SEQUENCE [LARGE SCALE GENOMIC DNA]</scope>
    <source>
        <strain evidence="1">180601</strain>
        <tissue evidence="1">Whole Body</tissue>
    </source>
</reference>
<gene>
    <name evidence="1" type="ORF">FWK35_00015571</name>
</gene>
<dbReference type="OrthoDB" id="6599116at2759"/>
<evidence type="ECO:0000313" key="1">
    <source>
        <dbReference type="EMBL" id="KAF0749457.1"/>
    </source>
</evidence>
<organism evidence="1 2">
    <name type="scientific">Aphis craccivora</name>
    <name type="common">Cowpea aphid</name>
    <dbReference type="NCBI Taxonomy" id="307492"/>
    <lineage>
        <taxon>Eukaryota</taxon>
        <taxon>Metazoa</taxon>
        <taxon>Ecdysozoa</taxon>
        <taxon>Arthropoda</taxon>
        <taxon>Hexapoda</taxon>
        <taxon>Insecta</taxon>
        <taxon>Pterygota</taxon>
        <taxon>Neoptera</taxon>
        <taxon>Paraneoptera</taxon>
        <taxon>Hemiptera</taxon>
        <taxon>Sternorrhyncha</taxon>
        <taxon>Aphidomorpha</taxon>
        <taxon>Aphidoidea</taxon>
        <taxon>Aphididae</taxon>
        <taxon>Aphidini</taxon>
        <taxon>Aphis</taxon>
        <taxon>Aphis</taxon>
    </lineage>
</organism>
<evidence type="ECO:0000313" key="2">
    <source>
        <dbReference type="Proteomes" id="UP000478052"/>
    </source>
</evidence>
<dbReference type="EMBL" id="VUJU01006093">
    <property type="protein sequence ID" value="KAF0749457.1"/>
    <property type="molecule type" value="Genomic_DNA"/>
</dbReference>
<proteinExistence type="predicted"/>
<sequence>MNELFPLLEKIKSLNLKFAPDSILVDFEPAIHAAIKKMFPHIPVFDCRFHLGQSCWRKIQGLSTEYRKFDSSISIFLRSLFGLPFLPPNAVSDSFVFDFVSIKPDDSRVTKFCEYLLDTYISESALFPPSIWAEYIHLVYPIPKTIAKAVKAVQTEIYIKMRSTLPKSKITLEREQFLNDKMMLWKSRNIDRHQFVCQVSSKF</sequence>
<comment type="caution">
    <text evidence="1">The sequence shown here is derived from an EMBL/GenBank/DDBJ whole genome shotgun (WGS) entry which is preliminary data.</text>
</comment>
<dbReference type="Proteomes" id="UP000478052">
    <property type="component" value="Unassembled WGS sequence"/>
</dbReference>
<name>A0A6G0Y5Q7_APHCR</name>
<keyword evidence="2" id="KW-1185">Reference proteome</keyword>
<accession>A0A6G0Y5Q7</accession>
<dbReference type="AlphaFoldDB" id="A0A6G0Y5Q7"/>